<proteinExistence type="predicted"/>
<feature type="chain" id="PRO_5042268055" evidence="2">
    <location>
        <begin position="23"/>
        <end position="98"/>
    </location>
</feature>
<organism evidence="3 4">
    <name type="scientific">Pythium insidiosum</name>
    <name type="common">Pythiosis disease agent</name>
    <dbReference type="NCBI Taxonomy" id="114742"/>
    <lineage>
        <taxon>Eukaryota</taxon>
        <taxon>Sar</taxon>
        <taxon>Stramenopiles</taxon>
        <taxon>Oomycota</taxon>
        <taxon>Peronosporomycetes</taxon>
        <taxon>Pythiales</taxon>
        <taxon>Pythiaceae</taxon>
        <taxon>Pythium</taxon>
    </lineage>
</organism>
<dbReference type="AlphaFoldDB" id="A0AAD5LKC2"/>
<protein>
    <submittedName>
        <fullName evidence="3">Uncharacterized protein</fullName>
    </submittedName>
</protein>
<evidence type="ECO:0000313" key="4">
    <source>
        <dbReference type="Proteomes" id="UP001209570"/>
    </source>
</evidence>
<evidence type="ECO:0000256" key="1">
    <source>
        <dbReference type="SAM" id="MobiDB-lite"/>
    </source>
</evidence>
<feature type="compositionally biased region" description="Polar residues" evidence="1">
    <location>
        <begin position="42"/>
        <end position="71"/>
    </location>
</feature>
<dbReference type="EMBL" id="JAKCXM010000066">
    <property type="protein sequence ID" value="KAJ0404261.1"/>
    <property type="molecule type" value="Genomic_DNA"/>
</dbReference>
<dbReference type="Proteomes" id="UP001209570">
    <property type="component" value="Unassembled WGS sequence"/>
</dbReference>
<name>A0AAD5LKC2_PYTIN</name>
<sequence length="98" mass="9781">MSRLFQLSVAAVLLLGISSGHSGAMQSPCEALEAIYNATGNATTDGNSTSGHNATIPTPTRSGLPSPTPTTADAPERRGLAIAMTAVTLATVTAGVLT</sequence>
<evidence type="ECO:0000256" key="2">
    <source>
        <dbReference type="SAM" id="SignalP"/>
    </source>
</evidence>
<keyword evidence="4" id="KW-1185">Reference proteome</keyword>
<comment type="caution">
    <text evidence="3">The sequence shown here is derived from an EMBL/GenBank/DDBJ whole genome shotgun (WGS) entry which is preliminary data.</text>
</comment>
<gene>
    <name evidence="3" type="ORF">P43SY_000661</name>
</gene>
<evidence type="ECO:0000313" key="3">
    <source>
        <dbReference type="EMBL" id="KAJ0404261.1"/>
    </source>
</evidence>
<accession>A0AAD5LKC2</accession>
<feature type="region of interest" description="Disordered" evidence="1">
    <location>
        <begin position="42"/>
        <end position="76"/>
    </location>
</feature>
<keyword evidence="2" id="KW-0732">Signal</keyword>
<reference evidence="3" key="1">
    <citation type="submission" date="2021-12" db="EMBL/GenBank/DDBJ databases">
        <title>Prjna785345.</title>
        <authorList>
            <person name="Rujirawat T."/>
            <person name="Krajaejun T."/>
        </authorList>
    </citation>
    <scope>NUCLEOTIDE SEQUENCE</scope>
    <source>
        <strain evidence="3">Pi057C3</strain>
    </source>
</reference>
<feature type="signal peptide" evidence="2">
    <location>
        <begin position="1"/>
        <end position="22"/>
    </location>
</feature>